<keyword evidence="1" id="KW-1133">Transmembrane helix</keyword>
<evidence type="ECO:0000256" key="1">
    <source>
        <dbReference type="SAM" id="Phobius"/>
    </source>
</evidence>
<dbReference type="SUPFAM" id="SSF47781">
    <property type="entry name" value="RuvA domain 2-like"/>
    <property type="match status" value="1"/>
</dbReference>
<organism evidence="3 4">
    <name type="scientific">Deinobacterium chartae</name>
    <dbReference type="NCBI Taxonomy" id="521158"/>
    <lineage>
        <taxon>Bacteria</taxon>
        <taxon>Thermotogati</taxon>
        <taxon>Deinococcota</taxon>
        <taxon>Deinococci</taxon>
        <taxon>Deinococcales</taxon>
        <taxon>Deinococcaceae</taxon>
        <taxon>Deinobacterium</taxon>
    </lineage>
</organism>
<dbReference type="InterPro" id="IPR003583">
    <property type="entry name" value="Hlx-hairpin-Hlx_DNA-bd_motif"/>
</dbReference>
<dbReference type="Pfam" id="PF12836">
    <property type="entry name" value="HHH_3"/>
    <property type="match status" value="1"/>
</dbReference>
<dbReference type="RefSeq" id="WP_183987865.1">
    <property type="nucleotide sequence ID" value="NZ_JACHHG010000009.1"/>
</dbReference>
<dbReference type="PANTHER" id="PTHR21180:SF32">
    <property type="entry name" value="ENDONUCLEASE_EXONUCLEASE_PHOSPHATASE FAMILY DOMAIN-CONTAINING PROTEIN 1"/>
    <property type="match status" value="1"/>
</dbReference>
<feature type="domain" description="Helix-hairpin-helix DNA-binding motif class 1" evidence="2">
    <location>
        <begin position="104"/>
        <end position="123"/>
    </location>
</feature>
<evidence type="ECO:0000259" key="2">
    <source>
        <dbReference type="SMART" id="SM00278"/>
    </source>
</evidence>
<dbReference type="GO" id="GO:0003677">
    <property type="term" value="F:DNA binding"/>
    <property type="evidence" value="ECO:0007669"/>
    <property type="project" value="InterPro"/>
</dbReference>
<dbReference type="InterPro" id="IPR010994">
    <property type="entry name" value="RuvA_2-like"/>
</dbReference>
<evidence type="ECO:0000313" key="3">
    <source>
        <dbReference type="EMBL" id="MBB6099114.1"/>
    </source>
</evidence>
<dbReference type="Gene3D" id="1.10.150.320">
    <property type="entry name" value="Photosystem II 12 kDa extrinsic protein"/>
    <property type="match status" value="1"/>
</dbReference>
<dbReference type="InterPro" id="IPR051675">
    <property type="entry name" value="Endo/Exo/Phosphatase_dom_1"/>
</dbReference>
<accession>A0A841I294</accession>
<keyword evidence="1" id="KW-0812">Transmembrane</keyword>
<feature type="transmembrane region" description="Helical" evidence="1">
    <location>
        <begin position="12"/>
        <end position="32"/>
    </location>
</feature>
<dbReference type="GO" id="GO:0006281">
    <property type="term" value="P:DNA repair"/>
    <property type="evidence" value="ECO:0007669"/>
    <property type="project" value="InterPro"/>
</dbReference>
<gene>
    <name evidence="3" type="ORF">HNR42_002550</name>
</gene>
<dbReference type="SMART" id="SM00278">
    <property type="entry name" value="HhH1"/>
    <property type="match status" value="2"/>
</dbReference>
<dbReference type="GO" id="GO:0015627">
    <property type="term" value="C:type II protein secretion system complex"/>
    <property type="evidence" value="ECO:0007669"/>
    <property type="project" value="TreeGrafter"/>
</dbReference>
<name>A0A841I294_9DEIO</name>
<dbReference type="GO" id="GO:0015628">
    <property type="term" value="P:protein secretion by the type II secretion system"/>
    <property type="evidence" value="ECO:0007669"/>
    <property type="project" value="TreeGrafter"/>
</dbReference>
<feature type="domain" description="Helix-hairpin-helix DNA-binding motif class 1" evidence="2">
    <location>
        <begin position="78"/>
        <end position="97"/>
    </location>
</feature>
<protein>
    <submittedName>
        <fullName evidence="3">Competence protein ComEA</fullName>
    </submittedName>
</protein>
<reference evidence="3 4" key="1">
    <citation type="submission" date="2020-08" db="EMBL/GenBank/DDBJ databases">
        <title>Genomic Encyclopedia of Type Strains, Phase IV (KMG-IV): sequencing the most valuable type-strain genomes for metagenomic binning, comparative biology and taxonomic classification.</title>
        <authorList>
            <person name="Goeker M."/>
        </authorList>
    </citation>
    <scope>NUCLEOTIDE SEQUENCE [LARGE SCALE GENOMIC DNA]</scope>
    <source>
        <strain evidence="3 4">DSM 21458</strain>
    </source>
</reference>
<dbReference type="PANTHER" id="PTHR21180">
    <property type="entry name" value="ENDONUCLEASE/EXONUCLEASE/PHOSPHATASE FAMILY DOMAIN-CONTAINING PROTEIN 1"/>
    <property type="match status" value="1"/>
</dbReference>
<evidence type="ECO:0000313" key="4">
    <source>
        <dbReference type="Proteomes" id="UP000569951"/>
    </source>
</evidence>
<sequence>MHELNKTSRIHALVLILLTLICGLWGAFPYVFPRPLEVRTARAPDLPAPRQVAPELPATRSVQPLLSGRVNLNTASAEQLEALPGVGPALAGRIVQARPIRSLEDLDAVRGVGPKLLAQLRNWVSW</sequence>
<keyword evidence="1" id="KW-0472">Membrane</keyword>
<keyword evidence="4" id="KW-1185">Reference proteome</keyword>
<comment type="caution">
    <text evidence="3">The sequence shown here is derived from an EMBL/GenBank/DDBJ whole genome shotgun (WGS) entry which is preliminary data.</text>
</comment>
<proteinExistence type="predicted"/>
<dbReference type="Proteomes" id="UP000569951">
    <property type="component" value="Unassembled WGS sequence"/>
</dbReference>
<dbReference type="AlphaFoldDB" id="A0A841I294"/>
<dbReference type="EMBL" id="JACHHG010000009">
    <property type="protein sequence ID" value="MBB6099114.1"/>
    <property type="molecule type" value="Genomic_DNA"/>
</dbReference>